<keyword evidence="16" id="KW-0805">Transcription regulation</keyword>
<evidence type="ECO:0000256" key="18">
    <source>
        <dbReference type="ARBA" id="ARBA00023117"/>
    </source>
</evidence>
<gene>
    <name evidence="34" type="ORF">OFUS_LOCUS4263</name>
</gene>
<proteinExistence type="predicted"/>
<dbReference type="GO" id="GO:0048511">
    <property type="term" value="P:rhythmic process"/>
    <property type="evidence" value="ECO:0007669"/>
    <property type="project" value="UniProtKB-KW"/>
</dbReference>
<dbReference type="InterPro" id="IPR037073">
    <property type="entry name" value="Nuc_rcpt_coact_CREBbp_sf"/>
</dbReference>
<dbReference type="PROSITE" id="PS50135">
    <property type="entry name" value="ZF_ZZ_2"/>
    <property type="match status" value="1"/>
</dbReference>
<evidence type="ECO:0000256" key="20">
    <source>
        <dbReference type="ARBA" id="ARBA00023163"/>
    </source>
</evidence>
<keyword evidence="20" id="KW-0804">Transcription</keyword>
<evidence type="ECO:0000256" key="24">
    <source>
        <dbReference type="ARBA" id="ARBA00048017"/>
    </source>
</evidence>
<dbReference type="GO" id="GO:0000123">
    <property type="term" value="C:histone acetyltransferase complex"/>
    <property type="evidence" value="ECO:0007669"/>
    <property type="project" value="InterPro"/>
</dbReference>
<evidence type="ECO:0000256" key="17">
    <source>
        <dbReference type="ARBA" id="ARBA00023108"/>
    </source>
</evidence>
<feature type="compositionally biased region" description="Basic residues" evidence="28">
    <location>
        <begin position="1438"/>
        <end position="1463"/>
    </location>
</feature>
<dbReference type="CDD" id="cd15557">
    <property type="entry name" value="PHD_CBP_p300"/>
    <property type="match status" value="1"/>
</dbReference>
<evidence type="ECO:0000259" key="29">
    <source>
        <dbReference type="PROSITE" id="PS50014"/>
    </source>
</evidence>
<dbReference type="FunFam" id="1.20.920.10:FF:000001">
    <property type="entry name" value="Histone acetyltransferase p300"/>
    <property type="match status" value="1"/>
</dbReference>
<keyword evidence="5" id="KW-0963">Cytoplasm</keyword>
<comment type="caution">
    <text evidence="34">The sequence shown here is derived from an EMBL/GenBank/DDBJ whole genome shotgun (WGS) entry which is preliminary data.</text>
</comment>
<dbReference type="CDD" id="cd15802">
    <property type="entry name" value="RING_CBP-p300"/>
    <property type="match status" value="1"/>
</dbReference>
<feature type="compositionally biased region" description="Basic and acidic residues" evidence="28">
    <location>
        <begin position="876"/>
        <end position="885"/>
    </location>
</feature>
<feature type="compositionally biased region" description="Polar residues" evidence="28">
    <location>
        <begin position="2093"/>
        <end position="2118"/>
    </location>
</feature>
<feature type="compositionally biased region" description="Low complexity" evidence="28">
    <location>
        <begin position="2075"/>
        <end position="2092"/>
    </location>
</feature>
<evidence type="ECO:0000256" key="10">
    <source>
        <dbReference type="ARBA" id="ARBA00022737"/>
    </source>
</evidence>
<feature type="compositionally biased region" description="Low complexity" evidence="28">
    <location>
        <begin position="115"/>
        <end position="136"/>
    </location>
</feature>
<dbReference type="PROSITE" id="PS51727">
    <property type="entry name" value="CBP_P300_HAT"/>
    <property type="match status" value="1"/>
</dbReference>
<dbReference type="SUPFAM" id="SSF69125">
    <property type="entry name" value="Nuclear receptor coactivator interlocking domain"/>
    <property type="match status" value="1"/>
</dbReference>
<dbReference type="SUPFAM" id="SSF47040">
    <property type="entry name" value="Kix domain of CBP (creb binding protein)"/>
    <property type="match status" value="1"/>
</dbReference>
<feature type="region of interest" description="Disordered" evidence="28">
    <location>
        <begin position="1842"/>
        <end position="1887"/>
    </location>
</feature>
<dbReference type="SMART" id="SM00551">
    <property type="entry name" value="ZnF_TAZ"/>
    <property type="match status" value="2"/>
</dbReference>
<feature type="region of interest" description="Disordered" evidence="28">
    <location>
        <begin position="523"/>
        <end position="560"/>
    </location>
</feature>
<evidence type="ECO:0000259" key="32">
    <source>
        <dbReference type="PROSITE" id="PS50952"/>
    </source>
</evidence>
<evidence type="ECO:0000256" key="11">
    <source>
        <dbReference type="ARBA" id="ARBA00022771"/>
    </source>
</evidence>
<dbReference type="Pfam" id="PF06001">
    <property type="entry name" value="RING_CBP-p300"/>
    <property type="match status" value="1"/>
</dbReference>
<dbReference type="InterPro" id="IPR035898">
    <property type="entry name" value="TAZ_dom_sf"/>
</dbReference>
<comment type="subcellular location">
    <subcellularLocation>
        <location evidence="2">Cytoplasm</location>
    </subcellularLocation>
    <subcellularLocation>
        <location evidence="1">Nucleus</location>
    </subcellularLocation>
</comment>
<dbReference type="SUPFAM" id="SSF47370">
    <property type="entry name" value="Bromodomain"/>
    <property type="match status" value="1"/>
</dbReference>
<dbReference type="Gene3D" id="1.10.1630.10">
    <property type="entry name" value="Nuclear receptor coactivator, CREB-bp-like, interlocking domain"/>
    <property type="match status" value="1"/>
</dbReference>
<feature type="region of interest" description="Disordered" evidence="28">
    <location>
        <begin position="1"/>
        <end position="27"/>
    </location>
</feature>
<reference evidence="34" key="1">
    <citation type="submission" date="2022-03" db="EMBL/GenBank/DDBJ databases">
        <authorList>
            <person name="Martin C."/>
        </authorList>
    </citation>
    <scope>NUCLEOTIDE SEQUENCE</scope>
</reference>
<evidence type="ECO:0000256" key="19">
    <source>
        <dbReference type="ARBA" id="ARBA00023159"/>
    </source>
</evidence>
<dbReference type="InterPro" id="IPR038547">
    <property type="entry name" value="RING_CBP-p300_sf"/>
</dbReference>
<dbReference type="SUPFAM" id="SSF57850">
    <property type="entry name" value="RING/U-box"/>
    <property type="match status" value="1"/>
</dbReference>
<name>A0A8S4N9N2_OWEFU</name>
<keyword evidence="13" id="KW-0832">Ubl conjugation</keyword>
<dbReference type="FunFam" id="1.10.246.20:FF:000001">
    <property type="entry name" value="E1A binding protein p300"/>
    <property type="match status" value="1"/>
</dbReference>
<feature type="region of interest" description="Disordered" evidence="28">
    <location>
        <begin position="829"/>
        <end position="918"/>
    </location>
</feature>
<keyword evidence="4" id="KW-0488">Methylation</keyword>
<dbReference type="GO" id="GO:0005737">
    <property type="term" value="C:cytoplasm"/>
    <property type="evidence" value="ECO:0007669"/>
    <property type="project" value="UniProtKB-SubCell"/>
</dbReference>
<feature type="compositionally biased region" description="Low complexity" evidence="28">
    <location>
        <begin position="2149"/>
        <end position="2160"/>
    </location>
</feature>
<dbReference type="Pfam" id="PF02172">
    <property type="entry name" value="KIX"/>
    <property type="match status" value="1"/>
</dbReference>
<evidence type="ECO:0000256" key="6">
    <source>
        <dbReference type="ARBA" id="ARBA00022499"/>
    </source>
</evidence>
<feature type="compositionally biased region" description="Low complexity" evidence="28">
    <location>
        <begin position="1957"/>
        <end position="1968"/>
    </location>
</feature>
<dbReference type="Gene3D" id="3.30.40.10">
    <property type="entry name" value="Zinc/RING finger domain, C3HC4 (zinc finger)"/>
    <property type="match status" value="1"/>
</dbReference>
<keyword evidence="7" id="KW-0597">Phosphoprotein</keyword>
<feature type="region of interest" description="Disordered" evidence="28">
    <location>
        <begin position="472"/>
        <end position="491"/>
    </location>
</feature>
<dbReference type="InterPro" id="IPR056484">
    <property type="entry name" value="PHD_P300"/>
</dbReference>
<comment type="catalytic activity">
    <reaction evidence="23">
        <text>(S)-lactoyl-CoA + L-lysyl-[protein] = N(6)-[(S)-lactoyl]-L-lysyl-[protein] + CoA + H(+)</text>
        <dbReference type="Rhea" id="RHEA:61996"/>
        <dbReference type="Rhea" id="RHEA-COMP:9752"/>
        <dbReference type="Rhea" id="RHEA-COMP:19466"/>
        <dbReference type="ChEBI" id="CHEBI:15378"/>
        <dbReference type="ChEBI" id="CHEBI:29969"/>
        <dbReference type="ChEBI" id="CHEBI:57287"/>
        <dbReference type="ChEBI" id="CHEBI:231527"/>
        <dbReference type="ChEBI" id="CHEBI:231528"/>
    </reaction>
    <physiologicalReaction direction="left-to-right" evidence="23">
        <dbReference type="Rhea" id="RHEA:61997"/>
    </physiologicalReaction>
</comment>
<dbReference type="Gene3D" id="1.10.246.20">
    <property type="entry name" value="Coactivator CBP, KIX domain"/>
    <property type="match status" value="1"/>
</dbReference>
<feature type="region of interest" description="Disordered" evidence="28">
    <location>
        <begin position="1732"/>
        <end position="1830"/>
    </location>
</feature>
<feature type="compositionally biased region" description="Pro residues" evidence="28">
    <location>
        <begin position="1795"/>
        <end position="1808"/>
    </location>
</feature>
<dbReference type="InterPro" id="IPR000197">
    <property type="entry name" value="Znf_TAZ"/>
</dbReference>
<dbReference type="InterPro" id="IPR013083">
    <property type="entry name" value="Znf_RING/FYVE/PHD"/>
</dbReference>
<feature type="compositionally biased region" description="Polar residues" evidence="28">
    <location>
        <begin position="52"/>
        <end position="64"/>
    </location>
</feature>
<dbReference type="InterPro" id="IPR018359">
    <property type="entry name" value="Bromodomain_CS"/>
</dbReference>
<evidence type="ECO:0000256" key="23">
    <source>
        <dbReference type="ARBA" id="ARBA00047411"/>
    </source>
</evidence>
<evidence type="ECO:0000256" key="15">
    <source>
        <dbReference type="ARBA" id="ARBA00022990"/>
    </source>
</evidence>
<dbReference type="InterPro" id="IPR013178">
    <property type="entry name" value="Histone_AcTrfase_Rtt109/CBP"/>
</dbReference>
<feature type="region of interest" description="Disordered" evidence="28">
    <location>
        <begin position="1396"/>
        <end position="1473"/>
    </location>
</feature>
<dbReference type="Pfam" id="PF02135">
    <property type="entry name" value="zf-TAZ"/>
    <property type="match status" value="2"/>
</dbReference>
<feature type="compositionally biased region" description="Polar residues" evidence="28">
    <location>
        <begin position="803"/>
        <end position="813"/>
    </location>
</feature>
<evidence type="ECO:0000256" key="14">
    <source>
        <dbReference type="ARBA" id="ARBA00022853"/>
    </source>
</evidence>
<dbReference type="GO" id="GO:0005667">
    <property type="term" value="C:transcription regulator complex"/>
    <property type="evidence" value="ECO:0007669"/>
    <property type="project" value="TreeGrafter"/>
</dbReference>
<feature type="domain" description="ZZ-type" evidence="31">
    <location>
        <begin position="1559"/>
        <end position="1607"/>
    </location>
</feature>
<dbReference type="Proteomes" id="UP000749559">
    <property type="component" value="Unassembled WGS sequence"/>
</dbReference>
<keyword evidence="9 26" id="KW-0479">Metal-binding</keyword>
<comment type="catalytic activity">
    <reaction evidence="24">
        <text>L-lysyl-[protein] + acetyl-CoA = N(6)-acetyl-L-lysyl-[protein] + CoA + H(+)</text>
        <dbReference type="Rhea" id="RHEA:45948"/>
        <dbReference type="Rhea" id="RHEA-COMP:9752"/>
        <dbReference type="Rhea" id="RHEA-COMP:10731"/>
        <dbReference type="ChEBI" id="CHEBI:15378"/>
        <dbReference type="ChEBI" id="CHEBI:29969"/>
        <dbReference type="ChEBI" id="CHEBI:57287"/>
        <dbReference type="ChEBI" id="CHEBI:57288"/>
        <dbReference type="ChEBI" id="CHEBI:61930"/>
        <dbReference type="EC" id="2.3.1.48"/>
    </reaction>
</comment>
<keyword evidence="10" id="KW-0677">Repeat</keyword>
<dbReference type="InterPro" id="IPR000433">
    <property type="entry name" value="Znf_ZZ"/>
</dbReference>
<dbReference type="GO" id="GO:0045944">
    <property type="term" value="P:positive regulation of transcription by RNA polymerase II"/>
    <property type="evidence" value="ECO:0007669"/>
    <property type="project" value="TreeGrafter"/>
</dbReference>
<feature type="compositionally biased region" description="Low complexity" evidence="28">
    <location>
        <begin position="65"/>
        <end position="93"/>
    </location>
</feature>
<dbReference type="InterPro" id="IPR036529">
    <property type="entry name" value="KIX_dom_sf"/>
</dbReference>
<dbReference type="PROSITE" id="PS50014">
    <property type="entry name" value="BROMODOMAIN_2"/>
    <property type="match status" value="1"/>
</dbReference>
<feature type="region of interest" description="Disordered" evidence="28">
    <location>
        <begin position="343"/>
        <end position="370"/>
    </location>
</feature>
<dbReference type="InterPro" id="IPR014744">
    <property type="entry name" value="Nuc_rcpt_coact_CREBbp"/>
</dbReference>
<feature type="region of interest" description="Disordered" evidence="28">
    <location>
        <begin position="1924"/>
        <end position="1990"/>
    </location>
</feature>
<feature type="domain" description="Bromo" evidence="29">
    <location>
        <begin position="937"/>
        <end position="1009"/>
    </location>
</feature>
<evidence type="ECO:0000259" key="33">
    <source>
        <dbReference type="PROSITE" id="PS51727"/>
    </source>
</evidence>
<feature type="compositionally biased region" description="Low complexity" evidence="28">
    <location>
        <begin position="1769"/>
        <end position="1790"/>
    </location>
</feature>
<evidence type="ECO:0000256" key="4">
    <source>
        <dbReference type="ARBA" id="ARBA00022481"/>
    </source>
</evidence>
<keyword evidence="19" id="KW-0010">Activator</keyword>
<dbReference type="GO" id="GO:0005654">
    <property type="term" value="C:nucleoplasm"/>
    <property type="evidence" value="ECO:0007669"/>
    <property type="project" value="UniProtKB-ARBA"/>
</dbReference>
<keyword evidence="6" id="KW-1017">Isopeptide bond</keyword>
<keyword evidence="18 25" id="KW-0103">Bromodomain</keyword>
<evidence type="ECO:0000256" key="12">
    <source>
        <dbReference type="ARBA" id="ARBA00022833"/>
    </source>
</evidence>
<dbReference type="InterPro" id="IPR043145">
    <property type="entry name" value="Znf_ZZ_sf"/>
</dbReference>
<evidence type="ECO:0000256" key="22">
    <source>
        <dbReference type="ARBA" id="ARBA00023315"/>
    </source>
</evidence>
<feature type="compositionally biased region" description="Pro residues" evidence="28">
    <location>
        <begin position="2130"/>
        <end position="2148"/>
    </location>
</feature>
<feature type="zinc finger region" description="TAZ-type" evidence="26">
    <location>
        <begin position="1620"/>
        <end position="1701"/>
    </location>
</feature>
<evidence type="ECO:0000313" key="35">
    <source>
        <dbReference type="Proteomes" id="UP000749559"/>
    </source>
</evidence>
<dbReference type="Pfam" id="PF23570">
    <property type="entry name" value="PHD_P300"/>
    <property type="match status" value="1"/>
</dbReference>
<evidence type="ECO:0000256" key="2">
    <source>
        <dbReference type="ARBA" id="ARBA00004496"/>
    </source>
</evidence>
<feature type="region of interest" description="Disordered" evidence="28">
    <location>
        <begin position="245"/>
        <end position="287"/>
    </location>
</feature>
<feature type="compositionally biased region" description="Basic and acidic residues" evidence="28">
    <location>
        <begin position="854"/>
        <end position="868"/>
    </location>
</feature>
<dbReference type="FunFam" id="3.30.60.90:FF:000003">
    <property type="entry name" value="E1A binding protein p300"/>
    <property type="match status" value="1"/>
</dbReference>
<keyword evidence="22" id="KW-0012">Acyltransferase</keyword>
<dbReference type="SMART" id="SM00297">
    <property type="entry name" value="BROMO"/>
    <property type="match status" value="1"/>
</dbReference>
<dbReference type="InterPro" id="IPR031162">
    <property type="entry name" value="CBP_P300_HAT"/>
</dbReference>
<evidence type="ECO:0000256" key="9">
    <source>
        <dbReference type="ARBA" id="ARBA00022723"/>
    </source>
</evidence>
<feature type="compositionally biased region" description="Low complexity" evidence="28">
    <location>
        <begin position="1843"/>
        <end position="1881"/>
    </location>
</feature>
<feature type="region of interest" description="Disordered" evidence="28">
    <location>
        <begin position="2075"/>
        <end position="2219"/>
    </location>
</feature>
<dbReference type="PROSITE" id="PS01357">
    <property type="entry name" value="ZF_ZZ_1"/>
    <property type="match status" value="1"/>
</dbReference>
<feature type="compositionally biased region" description="Polar residues" evidence="28">
    <location>
        <begin position="523"/>
        <end position="541"/>
    </location>
</feature>
<dbReference type="PANTHER" id="PTHR13808">
    <property type="entry name" value="CBP/P300-RELATED"/>
    <property type="match status" value="1"/>
</dbReference>
<evidence type="ECO:0000256" key="1">
    <source>
        <dbReference type="ARBA" id="ARBA00004123"/>
    </source>
</evidence>
<dbReference type="Pfam" id="PF09030">
    <property type="entry name" value="Creb_binding"/>
    <property type="match status" value="1"/>
</dbReference>
<dbReference type="PROSITE" id="PS00633">
    <property type="entry name" value="BROMODOMAIN_1"/>
    <property type="match status" value="1"/>
</dbReference>
<evidence type="ECO:0000256" key="7">
    <source>
        <dbReference type="ARBA" id="ARBA00022553"/>
    </source>
</evidence>
<dbReference type="GO" id="GO:0140297">
    <property type="term" value="F:DNA-binding transcription factor binding"/>
    <property type="evidence" value="ECO:0007669"/>
    <property type="project" value="UniProtKB-ARBA"/>
</dbReference>
<dbReference type="InterPro" id="IPR001487">
    <property type="entry name" value="Bromodomain"/>
</dbReference>
<dbReference type="SMART" id="SM01250">
    <property type="entry name" value="KAT11"/>
    <property type="match status" value="1"/>
</dbReference>
<feature type="compositionally biased region" description="Basic and acidic residues" evidence="28">
    <location>
        <begin position="1396"/>
        <end position="1409"/>
    </location>
</feature>
<feature type="zinc finger region" description="TAZ-type" evidence="26">
    <location>
        <begin position="369"/>
        <end position="455"/>
    </location>
</feature>
<feature type="compositionally biased region" description="Polar residues" evidence="28">
    <location>
        <begin position="550"/>
        <end position="560"/>
    </location>
</feature>
<feature type="region of interest" description="Disordered" evidence="28">
    <location>
        <begin position="653"/>
        <end position="813"/>
    </location>
</feature>
<feature type="domain" description="KIX" evidence="32">
    <location>
        <begin position="571"/>
        <end position="650"/>
    </location>
</feature>
<dbReference type="GO" id="GO:0031490">
    <property type="term" value="F:chromatin DNA binding"/>
    <property type="evidence" value="ECO:0007669"/>
    <property type="project" value="TreeGrafter"/>
</dbReference>
<keyword evidence="35" id="KW-1185">Reference proteome</keyword>
<dbReference type="InterPro" id="IPR010303">
    <property type="entry name" value="RING_CBP-p300"/>
</dbReference>
<dbReference type="GO" id="GO:0003713">
    <property type="term" value="F:transcription coactivator activity"/>
    <property type="evidence" value="ECO:0007669"/>
    <property type="project" value="InterPro"/>
</dbReference>
<protein>
    <recommendedName>
        <fullName evidence="3">histone acetyltransferase</fullName>
        <ecNumber evidence="3">2.3.1.48</ecNumber>
    </recommendedName>
</protein>
<evidence type="ECO:0000259" key="31">
    <source>
        <dbReference type="PROSITE" id="PS50135"/>
    </source>
</evidence>
<dbReference type="FunFam" id="1.20.1020.10:FF:000002">
    <property type="entry name" value="E1A binding protein p300"/>
    <property type="match status" value="1"/>
</dbReference>
<dbReference type="EMBL" id="CAIIXF020000002">
    <property type="protein sequence ID" value="CAH1777193.1"/>
    <property type="molecule type" value="Genomic_DNA"/>
</dbReference>
<dbReference type="Gene3D" id="1.20.920.10">
    <property type="entry name" value="Bromodomain-like"/>
    <property type="match status" value="1"/>
</dbReference>
<dbReference type="PRINTS" id="PR00503">
    <property type="entry name" value="BROMODOMAIN"/>
</dbReference>
<evidence type="ECO:0000256" key="28">
    <source>
        <dbReference type="SAM" id="MobiDB-lite"/>
    </source>
</evidence>
<dbReference type="Gene3D" id="1.20.1020.10">
    <property type="entry name" value="TAZ domain"/>
    <property type="match status" value="2"/>
</dbReference>
<dbReference type="GO" id="GO:0004402">
    <property type="term" value="F:histone acetyltransferase activity"/>
    <property type="evidence" value="ECO:0007669"/>
    <property type="project" value="InterPro"/>
</dbReference>
<dbReference type="CDD" id="cd05495">
    <property type="entry name" value="Bromo_cbp_like"/>
    <property type="match status" value="1"/>
</dbReference>
<feature type="domain" description="CBP/p300-type HAT" evidence="33">
    <location>
        <begin position="1166"/>
        <end position="1557"/>
    </location>
</feature>
<feature type="compositionally biased region" description="Low complexity" evidence="28">
    <location>
        <begin position="274"/>
        <end position="287"/>
    </location>
</feature>
<feature type="compositionally biased region" description="Low complexity" evidence="28">
    <location>
        <begin position="343"/>
        <end position="361"/>
    </location>
</feature>
<feature type="compositionally biased region" description="Low complexity" evidence="28">
    <location>
        <begin position="1926"/>
        <end position="1950"/>
    </location>
</feature>
<dbReference type="FunFam" id="1.20.1020.10:FF:000001">
    <property type="entry name" value="E1A binding protein p300"/>
    <property type="match status" value="1"/>
</dbReference>
<dbReference type="OrthoDB" id="899at2759"/>
<dbReference type="InterPro" id="IPR009110">
    <property type="entry name" value="Nuc_rcpt_coact"/>
</dbReference>
<keyword evidence="11 27" id="KW-0863">Zinc-finger</keyword>
<evidence type="ECO:0000256" key="25">
    <source>
        <dbReference type="PROSITE-ProRule" id="PRU00035"/>
    </source>
</evidence>
<accession>A0A8S4N9N2</accession>
<organism evidence="34 35">
    <name type="scientific">Owenia fusiformis</name>
    <name type="common">Polychaete worm</name>
    <dbReference type="NCBI Taxonomy" id="6347"/>
    <lineage>
        <taxon>Eukaryota</taxon>
        <taxon>Metazoa</taxon>
        <taxon>Spiralia</taxon>
        <taxon>Lophotrochozoa</taxon>
        <taxon>Annelida</taxon>
        <taxon>Polychaeta</taxon>
        <taxon>Sedentaria</taxon>
        <taxon>Canalipalpata</taxon>
        <taxon>Sabellida</taxon>
        <taxon>Oweniida</taxon>
        <taxon>Oweniidae</taxon>
        <taxon>Owenia</taxon>
    </lineage>
</organism>
<keyword evidence="15" id="KW-0007">Acetylation</keyword>
<dbReference type="EC" id="2.3.1.48" evidence="3"/>
<sequence length="2219" mass="244290">MADQQLVDGPPNKRQKLSSSGLITPGDGEFFGKLYDLETELPDDLLGGSDAGGNNSQPSAATIAQQQHETTQRNQQLSQLLSSDSPTPSIPSSQTALAAQKAGQVPNPRSSAAINSNTNLNNSLKSPLTNSLSSPPGISQGGKNAPPGQMNVDSSLTSTAYSLSNNVNFSLANTLVNSMNSINSTKPMNSQASMNNSMNTSAGNAHPNSMMNGPNGPHFGNPGQRTVSLQGNLIGNLGGTGIGSSPHPGMNAQANMLKQNGPLGAGGPLGMNGQQNSPFNFNSQSVSQQNSLSASSLSATLNSVPTSSLGSQVALPNTTFVNTSSALVNSLSLGNMTTADLNKTTPTLNNPATNPLAAPTPGNHPPTADPEKRKLIQQQLVLLLHAHKCQRREQSNGEIRACGLPHCRTMKNVLNHMTTCTAGKACQVAHCASSRQIISHWKNCTRPDCPVCLPLKNANEVRRNSTLAAQAAGTSLTPGASGGSSSGPSQMDLQRAYNALGLTYTRGSDSLPQVRPSLSATAGSLQGQQLPGNPQANTSPAPGSAGLNAIPTTTLPTSMASTGENIALTNRGTKEWHQHVTQDLRNHLVHKLVQAIFPAPDPQALKDRRMNNLVAYARKVEGDMYECANSREEYYHYLAEKIYKIQKELEEKRQKRVKEQNPNAPPGAAIPPPASLATTLAQLRGQANGPLSGPTPRLGASLPGGTDPFNSPPATPMPLNNLRPSLAANGLAPSTNQNQVRMMGPPPQPQSVHRALEESQRQFQNALQKREAQLNDQQQQQQQQQQTSTATTTAQQTPLQQLISDTGPGTTTASKDLATAVKTEIKEEIKTEVKTEPTDSSSYQPAAAAIKTPEVADKTIKEEIKTEPGADASTAVKEEPSDKPEPSTPADSSTDSKDVLVKTESTPPPPVKPRAKKIFNPDELRQTLMPILEKLNKQDPEAVPFREPVDPIALGIPDYFDIVKCPMDMATIRRKLDTGQYQDPWQFCDDVWRMFDNAWVYNRKTSRVYKYCTKLAEVFEGEIDSVMQGLGYCCGRKHVYNPQVLCCYGKQLCTIPRDATYFSYQSSLRQFGKLSDRYVYCEKCFNELPGDAIELSEDPTTSNCIRKDQFVKEKNDQLDYEPFMECQECGRKLHQICALHMDQIWPSGFVCELCLKSQGKKRKENKYVSKRLPNTKLGSYLENRINSFLKKKDAGAGDVTIRILNSSDKIADIKPGLRNKFGEELPENYPYKAKAMFAFEEIDGTDVCFFGMHVQEYGSDSPPPNSRRVYISYLDSVHFFQPRQFRTAVYHEILIGYLDYVKNLGYTMAHIWACPPSEGDDYIFHCHPVEQKIPKPKRLQDWYKKMLDKAIIERVVIDYKDILKDAIENNMQSAAELPYFEGDFWPNVIEESIRELDQEEEEKRKREEAEAAAAEAEAAMGSVDNDEGSENGDIVGAKGKKKGQKSGRNKKANKSKANKKNSKKSNLPQGSNDLSAKLYSTMEKHKEVFFVIRLHSQQVAQNLPQIQDPDPNISNDLMDGRDTFLTLAREKHYEFSSLRRAKFSSMALLYELHNQGRDNFVYTCNKCKANVETRYHCTVCEDFDLCLECHKNTGHPHKMEKLGFDLDDDDTGANNKSNPQESRRQSIQRCIQSLVHACQCRNANCRLPSCQKMKRVVGHTKGCKRKTNGGCPICKQLIALCCYHAKHCKETKCMVPFCLNIKQKMRQQQLTQSLMQAQLMRRRMATMRSSMSATTAPAVTAPPPAAASPAMKAGPPVAGGGKPGGGGLAPPQAALQAAQQAQKAAQMQVQNLPYQKPPVTQPMMPPANPNIRGPGPVMPQQRPQVAPMAAQQQNMLPSLNRWGQQQQQGQGFPQQNMAQNPQQPMRQMTPGLNPQPQNPQQRATNSHQALQQLLQTLKSPHSPQQQQQLLSILKSNPQLMSAFIKQRQQQNQQQQQQAQQQQQHPQQQQLGPGGMQPQGQNPQQVAGMPGPPQPGMQQPGNQQQLNTWAYQQQRQQQQQQRLQMLQQQQQARQQQQQVQFQPPQAPPYSQGQRAQINFGAANQNFQGDSNMVSQYQQQQQLLQMQNHKLQQQMLAGNQPMSPQQQQQMLAQQTNPSPQQIMQQVRSPPTAMHQNVRSPNPTPSPRQGQPVPSPRQNPQTIPSPHPHTMPSPHHQTHSPHPNQVDTSMSGDSVMLTQLPGAMGPASLQTTGPDMVLHNDNDNNVTPLTPQETLSRLVDNL</sequence>
<dbReference type="Pfam" id="PF00569">
    <property type="entry name" value="ZZ"/>
    <property type="match status" value="1"/>
</dbReference>
<keyword evidence="12 26" id="KW-0862">Zinc</keyword>
<dbReference type="SMART" id="SM00291">
    <property type="entry name" value="ZnF_ZZ"/>
    <property type="match status" value="1"/>
</dbReference>
<dbReference type="PANTHER" id="PTHR13808:SF1">
    <property type="entry name" value="HISTONE ACETYLTRANSFERASE"/>
    <property type="match status" value="1"/>
</dbReference>
<dbReference type="Pfam" id="PF00439">
    <property type="entry name" value="Bromodomain"/>
    <property type="match status" value="1"/>
</dbReference>
<dbReference type="InterPro" id="IPR036427">
    <property type="entry name" value="Bromodomain-like_sf"/>
</dbReference>
<keyword evidence="8" id="KW-0808">Transferase</keyword>
<feature type="compositionally biased region" description="Pro residues" evidence="28">
    <location>
        <begin position="663"/>
        <end position="674"/>
    </location>
</feature>
<evidence type="ECO:0000313" key="34">
    <source>
        <dbReference type="EMBL" id="CAH1777193.1"/>
    </source>
</evidence>
<dbReference type="PROSITE" id="PS50134">
    <property type="entry name" value="ZF_TAZ"/>
    <property type="match status" value="2"/>
</dbReference>
<evidence type="ECO:0000256" key="3">
    <source>
        <dbReference type="ARBA" id="ARBA00013184"/>
    </source>
</evidence>
<evidence type="ECO:0000256" key="26">
    <source>
        <dbReference type="PROSITE-ProRule" id="PRU00203"/>
    </source>
</evidence>
<dbReference type="Pfam" id="PF08214">
    <property type="entry name" value="HAT_KAT11"/>
    <property type="match status" value="1"/>
</dbReference>
<keyword evidence="21" id="KW-0539">Nucleus</keyword>
<evidence type="ECO:0000256" key="16">
    <source>
        <dbReference type="ARBA" id="ARBA00023015"/>
    </source>
</evidence>
<evidence type="ECO:0000259" key="30">
    <source>
        <dbReference type="PROSITE" id="PS50134"/>
    </source>
</evidence>
<dbReference type="SUPFAM" id="SSF57933">
    <property type="entry name" value="TAZ domain"/>
    <property type="match status" value="2"/>
</dbReference>
<feature type="compositionally biased region" description="Low complexity" evidence="28">
    <location>
        <begin position="774"/>
        <end position="802"/>
    </location>
</feature>
<feature type="compositionally biased region" description="Low complexity" evidence="28">
    <location>
        <begin position="1975"/>
        <end position="1984"/>
    </location>
</feature>
<feature type="compositionally biased region" description="Low complexity" evidence="28">
    <location>
        <begin position="1747"/>
        <end position="1756"/>
    </location>
</feature>
<evidence type="ECO:0000256" key="21">
    <source>
        <dbReference type="ARBA" id="ARBA00023242"/>
    </source>
</evidence>
<feature type="domain" description="TAZ-type" evidence="30">
    <location>
        <begin position="1620"/>
        <end position="1701"/>
    </location>
</feature>
<evidence type="ECO:0000256" key="27">
    <source>
        <dbReference type="PROSITE-ProRule" id="PRU00228"/>
    </source>
</evidence>
<evidence type="ECO:0000256" key="13">
    <source>
        <dbReference type="ARBA" id="ARBA00022843"/>
    </source>
</evidence>
<dbReference type="CDD" id="cd02337">
    <property type="entry name" value="ZZ_CBP"/>
    <property type="match status" value="1"/>
</dbReference>
<dbReference type="PROSITE" id="PS50952">
    <property type="entry name" value="KIX"/>
    <property type="match status" value="1"/>
</dbReference>
<evidence type="ECO:0000256" key="5">
    <source>
        <dbReference type="ARBA" id="ARBA00022490"/>
    </source>
</evidence>
<dbReference type="Gene3D" id="3.30.60.90">
    <property type="match status" value="1"/>
</dbReference>
<dbReference type="Gene3D" id="2.10.110.40">
    <property type="match status" value="1"/>
</dbReference>
<feature type="compositionally biased region" description="Gly residues" evidence="28">
    <location>
        <begin position="1757"/>
        <end position="1768"/>
    </location>
</feature>
<dbReference type="GO" id="GO:0008270">
    <property type="term" value="F:zinc ion binding"/>
    <property type="evidence" value="ECO:0007669"/>
    <property type="project" value="UniProtKB-KW"/>
</dbReference>
<keyword evidence="17" id="KW-0090">Biological rhythms</keyword>
<evidence type="ECO:0000256" key="8">
    <source>
        <dbReference type="ARBA" id="ARBA00022679"/>
    </source>
</evidence>
<keyword evidence="14" id="KW-0156">Chromatin regulator</keyword>
<feature type="region of interest" description="Disordered" evidence="28">
    <location>
        <begin position="41"/>
        <end position="153"/>
    </location>
</feature>
<feature type="compositionally biased region" description="Polar residues" evidence="28">
    <location>
        <begin position="2200"/>
        <end position="2212"/>
    </location>
</feature>
<feature type="domain" description="TAZ-type" evidence="30">
    <location>
        <begin position="369"/>
        <end position="455"/>
    </location>
</feature>
<dbReference type="InterPro" id="IPR003101">
    <property type="entry name" value="KIX_dom"/>
</dbReference>